<evidence type="ECO:0000313" key="2">
    <source>
        <dbReference type="Proteomes" id="UP001589838"/>
    </source>
</evidence>
<dbReference type="EMBL" id="JBHLUX010000008">
    <property type="protein sequence ID" value="MFC0469564.1"/>
    <property type="molecule type" value="Genomic_DNA"/>
</dbReference>
<dbReference type="RefSeq" id="WP_335962242.1">
    <property type="nucleotide sequence ID" value="NZ_JAXBLX010000026.1"/>
</dbReference>
<keyword evidence="2" id="KW-1185">Reference proteome</keyword>
<comment type="caution">
    <text evidence="1">The sequence shown here is derived from an EMBL/GenBank/DDBJ whole genome shotgun (WGS) entry which is preliminary data.</text>
</comment>
<name>A0ABV6K8D5_9BACI</name>
<organism evidence="1 2">
    <name type="scientific">Halalkalibacter kiskunsagensis</name>
    <dbReference type="NCBI Taxonomy" id="1548599"/>
    <lineage>
        <taxon>Bacteria</taxon>
        <taxon>Bacillati</taxon>
        <taxon>Bacillota</taxon>
        <taxon>Bacilli</taxon>
        <taxon>Bacillales</taxon>
        <taxon>Bacillaceae</taxon>
        <taxon>Halalkalibacter</taxon>
    </lineage>
</organism>
<accession>A0ABV6K8D5</accession>
<reference evidence="1 2" key="1">
    <citation type="submission" date="2024-09" db="EMBL/GenBank/DDBJ databases">
        <authorList>
            <person name="Sun Q."/>
            <person name="Mori K."/>
        </authorList>
    </citation>
    <scope>NUCLEOTIDE SEQUENCE [LARGE SCALE GENOMIC DNA]</scope>
    <source>
        <strain evidence="1 2">NCAIM B.02610</strain>
    </source>
</reference>
<proteinExistence type="predicted"/>
<gene>
    <name evidence="1" type="ORF">ACFFHM_03235</name>
</gene>
<dbReference type="Proteomes" id="UP001589838">
    <property type="component" value="Unassembled WGS sequence"/>
</dbReference>
<evidence type="ECO:0000313" key="1">
    <source>
        <dbReference type="EMBL" id="MFC0469564.1"/>
    </source>
</evidence>
<sequence>MMNYVSKKRIFNERMKEYLIEQGAIYLYEKEGEVEGKPDRVTYFFKKDERLSKAMNNYKRVI</sequence>
<evidence type="ECO:0008006" key="3">
    <source>
        <dbReference type="Google" id="ProtNLM"/>
    </source>
</evidence>
<protein>
    <recommendedName>
        <fullName evidence="3">DUF5659 domain-containing protein</fullName>
    </recommendedName>
</protein>